<name>A0A150PIJ9_SORCE</name>
<accession>A0A150PIJ9</accession>
<gene>
    <name evidence="1" type="ORF">BE08_06430</name>
</gene>
<dbReference type="AlphaFoldDB" id="A0A150PIJ9"/>
<organism evidence="1 2">
    <name type="scientific">Sorangium cellulosum</name>
    <name type="common">Polyangium cellulosum</name>
    <dbReference type="NCBI Taxonomy" id="56"/>
    <lineage>
        <taxon>Bacteria</taxon>
        <taxon>Pseudomonadati</taxon>
        <taxon>Myxococcota</taxon>
        <taxon>Polyangia</taxon>
        <taxon>Polyangiales</taxon>
        <taxon>Polyangiaceae</taxon>
        <taxon>Sorangium</taxon>
    </lineage>
</organism>
<proteinExistence type="predicted"/>
<evidence type="ECO:0000313" key="1">
    <source>
        <dbReference type="EMBL" id="KYF55446.1"/>
    </source>
</evidence>
<evidence type="ECO:0000313" key="2">
    <source>
        <dbReference type="Proteomes" id="UP000075420"/>
    </source>
</evidence>
<comment type="caution">
    <text evidence="1">The sequence shown here is derived from an EMBL/GenBank/DDBJ whole genome shotgun (WGS) entry which is preliminary data.</text>
</comment>
<reference evidence="1 2" key="1">
    <citation type="submission" date="2014-02" db="EMBL/GenBank/DDBJ databases">
        <title>The small core and large imbalanced accessory genome model reveals a collaborative survival strategy of Sorangium cellulosum strains in nature.</title>
        <authorList>
            <person name="Han K."/>
            <person name="Peng R."/>
            <person name="Blom J."/>
            <person name="Li Y.-Z."/>
        </authorList>
    </citation>
    <scope>NUCLEOTIDE SEQUENCE [LARGE SCALE GENOMIC DNA]</scope>
    <source>
        <strain evidence="1 2">So0157-25</strain>
    </source>
</reference>
<protein>
    <submittedName>
        <fullName evidence="1">Uncharacterized protein</fullName>
    </submittedName>
</protein>
<dbReference type="EMBL" id="JELY01001532">
    <property type="protein sequence ID" value="KYF55446.1"/>
    <property type="molecule type" value="Genomic_DNA"/>
</dbReference>
<sequence length="75" mass="8441">MGNGQIRYDGVWERSTVAQTHIFAESIYKFAEQFNAKQAAGQHAVLMHSVRGRLREGPARRRLAVERAALLASCR</sequence>
<dbReference type="Proteomes" id="UP000075420">
    <property type="component" value="Unassembled WGS sequence"/>
</dbReference>